<evidence type="ECO:0008006" key="5">
    <source>
        <dbReference type="Google" id="ProtNLM"/>
    </source>
</evidence>
<dbReference type="EMBL" id="CP016796">
    <property type="protein sequence ID" value="API87388.1"/>
    <property type="molecule type" value="Genomic_DNA"/>
</dbReference>
<dbReference type="GO" id="GO:0035243">
    <property type="term" value="F:protein-arginine omega-N symmetric methyltransferase activity"/>
    <property type="evidence" value="ECO:0007669"/>
    <property type="project" value="TreeGrafter"/>
</dbReference>
<reference evidence="3 4" key="1">
    <citation type="journal article" date="2016" name="Appl. Environ. Microbiol.">
        <title>Whole genome relationships among Francisella bacteria of diverse origin define new species and provide specific regions for detection.</title>
        <authorList>
            <person name="Challacombe J.F."/>
            <person name="Petersen J.M."/>
            <person name="Gallegos-Graves V."/>
            <person name="Hodge D."/>
            <person name="Pillai S."/>
            <person name="Kuske C.R."/>
        </authorList>
    </citation>
    <scope>NUCLEOTIDE SEQUENCE [LARGE SCALE GENOMIC DNA]</scope>
    <source>
        <strain evidence="4">TX07-7310</strain>
    </source>
</reference>
<dbReference type="GO" id="GO:0032259">
    <property type="term" value="P:methylation"/>
    <property type="evidence" value="ECO:0007669"/>
    <property type="project" value="UniProtKB-KW"/>
</dbReference>
<evidence type="ECO:0000256" key="2">
    <source>
        <dbReference type="ARBA" id="ARBA00022679"/>
    </source>
</evidence>
<evidence type="ECO:0000256" key="1">
    <source>
        <dbReference type="ARBA" id="ARBA00022603"/>
    </source>
</evidence>
<keyword evidence="2" id="KW-0808">Transferase</keyword>
<dbReference type="SUPFAM" id="SSF53335">
    <property type="entry name" value="S-adenosyl-L-methionine-dependent methyltransferases"/>
    <property type="match status" value="1"/>
</dbReference>
<dbReference type="AlphaFoldDB" id="A0A1L4BU61"/>
<dbReference type="InterPro" id="IPR038375">
    <property type="entry name" value="NDUFAF7_sf"/>
</dbReference>
<keyword evidence="1" id="KW-0489">Methyltransferase</keyword>
<dbReference type="PANTHER" id="PTHR12049:SF7">
    <property type="entry name" value="PROTEIN ARGININE METHYLTRANSFERASE NDUFAF7, MITOCHONDRIAL"/>
    <property type="match status" value="1"/>
</dbReference>
<sequence length="378" mass="43451">MTLKKVISDKIRQAKQISFRDFMQLALYYPELGYYSGSKDKISSQGDFITATTQSSLFARTFARQFALVLSELGDNTYIIEFGAGNGKFAADCMDELEKLGQLPSQYIIIELSNDLKLRQQEYIKKNIPNLYDRFNWLSELPKQKIKAVIFANEVLDAMPVDVFKSNEGHLFQQGVALNGNDDFEFVNMSKNDSRFNSEISRILNDGVTFEDDYTSEVNTWIRPWVKALKDSLSQGIVFLCDYGYHRAEYYSKERTMGTLACYYQHKFNFDPFINIGEQDITAHVDFTTVAEVATEEGFQLDGYMTQANFLKRAGISEVFTELSKSLTPKEQLRYSSDMKELLLNDKLAEVFKVIGFSLNFDFVMDAFDNNDNIDYML</sequence>
<evidence type="ECO:0000313" key="4">
    <source>
        <dbReference type="Proteomes" id="UP000184222"/>
    </source>
</evidence>
<dbReference type="InterPro" id="IPR029063">
    <property type="entry name" value="SAM-dependent_MTases_sf"/>
</dbReference>
<accession>A0A1L4BU61</accession>
<dbReference type="InterPro" id="IPR003788">
    <property type="entry name" value="NDUFAF7"/>
</dbReference>
<evidence type="ECO:0000313" key="3">
    <source>
        <dbReference type="EMBL" id="API87388.1"/>
    </source>
</evidence>
<dbReference type="Proteomes" id="UP000184222">
    <property type="component" value="Chromosome"/>
</dbReference>
<organism evidence="3 4">
    <name type="scientific">Francisella uliginis</name>
    <dbReference type="NCBI Taxonomy" id="573570"/>
    <lineage>
        <taxon>Bacteria</taxon>
        <taxon>Pseudomonadati</taxon>
        <taxon>Pseudomonadota</taxon>
        <taxon>Gammaproteobacteria</taxon>
        <taxon>Thiotrichales</taxon>
        <taxon>Francisellaceae</taxon>
        <taxon>Francisella</taxon>
    </lineage>
</organism>
<dbReference type="STRING" id="573570.F7310_08435"/>
<dbReference type="PANTHER" id="PTHR12049">
    <property type="entry name" value="PROTEIN ARGININE METHYLTRANSFERASE NDUFAF7, MITOCHONDRIAL"/>
    <property type="match status" value="1"/>
</dbReference>
<proteinExistence type="predicted"/>
<gene>
    <name evidence="3" type="ORF">F7310_08435</name>
</gene>
<name>A0A1L4BU61_9GAMM</name>
<protein>
    <recommendedName>
        <fullName evidence="5">SAM-dependent methyltransferase</fullName>
    </recommendedName>
</protein>
<dbReference type="Pfam" id="PF02636">
    <property type="entry name" value="Methyltransf_28"/>
    <property type="match status" value="1"/>
</dbReference>
<keyword evidence="4" id="KW-1185">Reference proteome</keyword>
<dbReference type="RefSeq" id="WP_072713172.1">
    <property type="nucleotide sequence ID" value="NZ_CP016796.1"/>
</dbReference>
<dbReference type="Gene3D" id="3.40.50.12710">
    <property type="match status" value="1"/>
</dbReference>
<dbReference type="KEGG" id="frx:F7310_08435"/>